<dbReference type="EMBL" id="JAHLKM010000002">
    <property type="protein sequence ID" value="MCQ4332519.1"/>
    <property type="molecule type" value="Genomic_DNA"/>
</dbReference>
<evidence type="ECO:0000313" key="2">
    <source>
        <dbReference type="Proteomes" id="UP001139494"/>
    </source>
</evidence>
<dbReference type="AlphaFoldDB" id="A0A9R1D3N8"/>
<organism evidence="1 2">
    <name type="scientific">Natronomonas aquatica</name>
    <dbReference type="NCBI Taxonomy" id="2841590"/>
    <lineage>
        <taxon>Archaea</taxon>
        <taxon>Methanobacteriati</taxon>
        <taxon>Methanobacteriota</taxon>
        <taxon>Stenosarchaea group</taxon>
        <taxon>Halobacteria</taxon>
        <taxon>Halobacteriales</taxon>
        <taxon>Natronomonadaceae</taxon>
        <taxon>Natronomonas</taxon>
    </lineage>
</organism>
<protein>
    <submittedName>
        <fullName evidence="1">Uncharacterized protein</fullName>
    </submittedName>
</protein>
<reference evidence="1" key="1">
    <citation type="journal article" date="2023" name="Front. Microbiol.">
        <title>Genomic-based phylogenetic and metabolic analyses of the genus Natronomonas, and description of Natronomonas aquatica sp. nov.</title>
        <authorList>
            <person name="Garcia-Roldan A."/>
            <person name="Duran-Viseras A."/>
            <person name="de la Haba R.R."/>
            <person name="Corral P."/>
            <person name="Sanchez-Porro C."/>
            <person name="Ventosa A."/>
        </authorList>
    </citation>
    <scope>NUCLEOTIDE SEQUENCE</scope>
    <source>
        <strain evidence="1">F2-12</strain>
    </source>
</reference>
<keyword evidence="2" id="KW-1185">Reference proteome</keyword>
<comment type="caution">
    <text evidence="1">The sequence shown here is derived from an EMBL/GenBank/DDBJ whole genome shotgun (WGS) entry which is preliminary data.</text>
</comment>
<dbReference type="Proteomes" id="UP001139494">
    <property type="component" value="Unassembled WGS sequence"/>
</dbReference>
<sequence length="103" mass="11437">MIDTKGLFEQLSTGRGADFDFGDEPTEAELREAVRKLKAEGLCGRRIVEQRLGPYFIANDTYGERELEILETVVAEEYAGTDLCVEGRSKECSRLRGGCKGSQ</sequence>
<proteinExistence type="predicted"/>
<evidence type="ECO:0000313" key="1">
    <source>
        <dbReference type="EMBL" id="MCQ4332519.1"/>
    </source>
</evidence>
<dbReference type="RefSeq" id="WP_256028446.1">
    <property type="nucleotide sequence ID" value="NZ_JAHLKM010000002.1"/>
</dbReference>
<gene>
    <name evidence="1" type="ORF">KM295_03255</name>
</gene>
<name>A0A9R1D3N8_9EURY</name>
<accession>A0A9R1D3N8</accession>